<evidence type="ECO:0000313" key="1">
    <source>
        <dbReference type="EMBL" id="MFC7322418.1"/>
    </source>
</evidence>
<evidence type="ECO:0000313" key="2">
    <source>
        <dbReference type="Proteomes" id="UP001596494"/>
    </source>
</evidence>
<protein>
    <submittedName>
        <fullName evidence="1">Uncharacterized protein</fullName>
    </submittedName>
</protein>
<dbReference type="RefSeq" id="WP_390216837.1">
    <property type="nucleotide sequence ID" value="NZ_JBHTBY010000017.1"/>
</dbReference>
<accession>A0ABW2K8F5</accession>
<dbReference type="Proteomes" id="UP001596494">
    <property type="component" value="Unassembled WGS sequence"/>
</dbReference>
<comment type="caution">
    <text evidence="1">The sequence shown here is derived from an EMBL/GenBank/DDBJ whole genome shotgun (WGS) entry which is preliminary data.</text>
</comment>
<reference evidence="2" key="1">
    <citation type="journal article" date="2019" name="Int. J. Syst. Evol. Microbiol.">
        <title>The Global Catalogue of Microorganisms (GCM) 10K type strain sequencing project: providing services to taxonomists for standard genome sequencing and annotation.</title>
        <authorList>
            <consortium name="The Broad Institute Genomics Platform"/>
            <consortium name="The Broad Institute Genome Sequencing Center for Infectious Disease"/>
            <person name="Wu L."/>
            <person name="Ma J."/>
        </authorList>
    </citation>
    <scope>NUCLEOTIDE SEQUENCE [LARGE SCALE GENOMIC DNA]</scope>
    <source>
        <strain evidence="2">CCUG 73951</strain>
    </source>
</reference>
<organism evidence="1 2">
    <name type="scientific">Halobacillus campisalis</name>
    <dbReference type="NCBI Taxonomy" id="435909"/>
    <lineage>
        <taxon>Bacteria</taxon>
        <taxon>Bacillati</taxon>
        <taxon>Bacillota</taxon>
        <taxon>Bacilli</taxon>
        <taxon>Bacillales</taxon>
        <taxon>Bacillaceae</taxon>
        <taxon>Halobacillus</taxon>
    </lineage>
</organism>
<keyword evidence="2" id="KW-1185">Reference proteome</keyword>
<name>A0ABW2K8F5_9BACI</name>
<proteinExistence type="predicted"/>
<gene>
    <name evidence="1" type="ORF">ACFQMN_16255</name>
</gene>
<sequence>MTEVECIARDIFGNESLPCSFTVTVNDTEAPLVSCLPGGYRSR</sequence>
<dbReference type="EMBL" id="JBHTBY010000017">
    <property type="protein sequence ID" value="MFC7322418.1"/>
    <property type="molecule type" value="Genomic_DNA"/>
</dbReference>